<accession>A0A3M0JSY3</accession>
<evidence type="ECO:0000256" key="1">
    <source>
        <dbReference type="SAM" id="MobiDB-lite"/>
    </source>
</evidence>
<protein>
    <submittedName>
        <fullName evidence="2">Uncharacterized protein</fullName>
    </submittedName>
</protein>
<dbReference type="OrthoDB" id="9906618at2759"/>
<feature type="region of interest" description="Disordered" evidence="1">
    <location>
        <begin position="46"/>
        <end position="73"/>
    </location>
</feature>
<dbReference type="GO" id="GO:0005794">
    <property type="term" value="C:Golgi apparatus"/>
    <property type="evidence" value="ECO:0007669"/>
    <property type="project" value="TreeGrafter"/>
</dbReference>
<proteinExistence type="predicted"/>
<dbReference type="GO" id="GO:0009615">
    <property type="term" value="P:response to virus"/>
    <property type="evidence" value="ECO:0007669"/>
    <property type="project" value="TreeGrafter"/>
</dbReference>
<dbReference type="Proteomes" id="UP000269221">
    <property type="component" value="Unassembled WGS sequence"/>
</dbReference>
<evidence type="ECO:0000313" key="2">
    <source>
        <dbReference type="EMBL" id="RMC04112.1"/>
    </source>
</evidence>
<dbReference type="AlphaFoldDB" id="A0A3M0JSY3"/>
<dbReference type="EMBL" id="QRBI01000127">
    <property type="protein sequence ID" value="RMC04112.1"/>
    <property type="molecule type" value="Genomic_DNA"/>
</dbReference>
<dbReference type="PANTHER" id="PTHR48195">
    <property type="entry name" value="FRIEND VIRUS SUSCEPTIBILITY PROTEIN 1"/>
    <property type="match status" value="1"/>
</dbReference>
<comment type="caution">
    <text evidence="2">The sequence shown here is derived from an EMBL/GenBank/DDBJ whole genome shotgun (WGS) entry which is preliminary data.</text>
</comment>
<dbReference type="PANTHER" id="PTHR48195:SF1">
    <property type="entry name" value="RIKEN CDNA 2410002F23 GENE"/>
    <property type="match status" value="1"/>
</dbReference>
<name>A0A3M0JSY3_HIRRU</name>
<dbReference type="InterPro" id="IPR053270">
    <property type="entry name" value="Fv1_restriction_factor"/>
</dbReference>
<reference evidence="2 3" key="1">
    <citation type="submission" date="2018-07" db="EMBL/GenBank/DDBJ databases">
        <title>A high quality draft genome assembly of the barn swallow (H. rustica rustica).</title>
        <authorList>
            <person name="Formenti G."/>
            <person name="Chiara M."/>
            <person name="Poveda L."/>
            <person name="Francoijs K.-J."/>
            <person name="Bonisoli-Alquati A."/>
            <person name="Canova L."/>
            <person name="Gianfranceschi L."/>
            <person name="Horner D.S."/>
            <person name="Saino N."/>
        </authorList>
    </citation>
    <scope>NUCLEOTIDE SEQUENCE [LARGE SCALE GENOMIC DNA]</scope>
    <source>
        <strain evidence="2">Chelidonia</strain>
        <tissue evidence="2">Blood</tissue>
    </source>
</reference>
<sequence>MLTMFRNQTLHGVVQRLLEEEGKRNKCKTTASVSTQTVVKETGTASMQTVTEEKRTKNKATVSASTQTITEEKGTKNKATVSVSTQAVTEEKETKGAISISTQTVTEAEQPKTVAVAPVQKKKSKSKSVRIMTDEDVAGPSHPAEETEPEIITRSLSLGELHDLRREFTRQTNESILTWLLRIWDAAANDTILDGSEARQLGSLSRDVVIDQGIGRTQQTLSLWQRLLTSVRDRYLCKEDPPGAPRKMEHNGTRYPMPEGIGCAGDQFSQKTRDFLKAQMMSSAHRRCG</sequence>
<gene>
    <name evidence="2" type="ORF">DUI87_19449</name>
</gene>
<evidence type="ECO:0000313" key="3">
    <source>
        <dbReference type="Proteomes" id="UP000269221"/>
    </source>
</evidence>
<keyword evidence="3" id="KW-1185">Reference proteome</keyword>
<organism evidence="2 3">
    <name type="scientific">Hirundo rustica rustica</name>
    <dbReference type="NCBI Taxonomy" id="333673"/>
    <lineage>
        <taxon>Eukaryota</taxon>
        <taxon>Metazoa</taxon>
        <taxon>Chordata</taxon>
        <taxon>Craniata</taxon>
        <taxon>Vertebrata</taxon>
        <taxon>Euteleostomi</taxon>
        <taxon>Archelosauria</taxon>
        <taxon>Archosauria</taxon>
        <taxon>Dinosauria</taxon>
        <taxon>Saurischia</taxon>
        <taxon>Theropoda</taxon>
        <taxon>Coelurosauria</taxon>
        <taxon>Aves</taxon>
        <taxon>Neognathae</taxon>
        <taxon>Neoaves</taxon>
        <taxon>Telluraves</taxon>
        <taxon>Australaves</taxon>
        <taxon>Passeriformes</taxon>
        <taxon>Sylvioidea</taxon>
        <taxon>Hirundinidae</taxon>
        <taxon>Hirundo</taxon>
    </lineage>
</organism>
<feature type="compositionally biased region" description="Polar residues" evidence="1">
    <location>
        <begin position="59"/>
        <end position="69"/>
    </location>
</feature>